<dbReference type="Pfam" id="PF00106">
    <property type="entry name" value="adh_short"/>
    <property type="match status" value="1"/>
</dbReference>
<feature type="region of interest" description="Disordered" evidence="2">
    <location>
        <begin position="249"/>
        <end position="268"/>
    </location>
</feature>
<dbReference type="GeneID" id="93569119"/>
<dbReference type="InterPro" id="IPR002347">
    <property type="entry name" value="SDR_fam"/>
</dbReference>
<protein>
    <submittedName>
        <fullName evidence="3">Uncharacterized protein</fullName>
    </submittedName>
</protein>
<evidence type="ECO:0000256" key="2">
    <source>
        <dbReference type="SAM" id="MobiDB-lite"/>
    </source>
</evidence>
<dbReference type="RefSeq" id="XP_067485386.1">
    <property type="nucleotide sequence ID" value="XM_067616631.1"/>
</dbReference>
<evidence type="ECO:0000313" key="3">
    <source>
        <dbReference type="EMBL" id="OJJ78139.1"/>
    </source>
</evidence>
<dbReference type="OMA" id="IHAHPGM"/>
<gene>
    <name evidence="3" type="ORF">ASPBRDRAFT_112184</name>
</gene>
<sequence length="350" mass="37936">MVSLSEVRASNTQVTPETIPKVSVFIGATSGIGKEALIKLVSTGFPLRAYIVGRDEAAFQPVLKELQASNPSATLIFLQGEISLMSESKRLTDIILSREKETGGAIDMLFLSSGFLPFRGRQETTEGIELSTAVSYYSRQVFIRRLLPLLQARAAARRATPGSSSSYRPRIVNVLAAGVETTDLFIDDLELKEPGHFSIPTYAKHVATMTSVGLKRLAEQADNHDVVIIHHHPGLVSTELVKKSWGDQWDEKKQHGGPPAPSDMERTTPAEAGERSLYVMTSAKYGGSGVPIVEGQETGLTVQKTKDASLLCVGDKLETLDVSNVLGSLEKDGVADKIWGLTNKLIGEYL</sequence>
<reference evidence="4" key="1">
    <citation type="journal article" date="2017" name="Genome Biol.">
        <title>Comparative genomics reveals high biological diversity and specific adaptations in the industrially and medically important fungal genus Aspergillus.</title>
        <authorList>
            <person name="de Vries R.P."/>
            <person name="Riley R."/>
            <person name="Wiebenga A."/>
            <person name="Aguilar-Osorio G."/>
            <person name="Amillis S."/>
            <person name="Uchima C.A."/>
            <person name="Anderluh G."/>
            <person name="Asadollahi M."/>
            <person name="Askin M."/>
            <person name="Barry K."/>
            <person name="Battaglia E."/>
            <person name="Bayram O."/>
            <person name="Benocci T."/>
            <person name="Braus-Stromeyer S.A."/>
            <person name="Caldana C."/>
            <person name="Canovas D."/>
            <person name="Cerqueira G.C."/>
            <person name="Chen F."/>
            <person name="Chen W."/>
            <person name="Choi C."/>
            <person name="Clum A."/>
            <person name="Dos Santos R.A."/>
            <person name="Damasio A.R."/>
            <person name="Diallinas G."/>
            <person name="Emri T."/>
            <person name="Fekete E."/>
            <person name="Flipphi M."/>
            <person name="Freyberg S."/>
            <person name="Gallo A."/>
            <person name="Gournas C."/>
            <person name="Habgood R."/>
            <person name="Hainaut M."/>
            <person name="Harispe M.L."/>
            <person name="Henrissat B."/>
            <person name="Hilden K.S."/>
            <person name="Hope R."/>
            <person name="Hossain A."/>
            <person name="Karabika E."/>
            <person name="Karaffa L."/>
            <person name="Karanyi Z."/>
            <person name="Krasevec N."/>
            <person name="Kuo A."/>
            <person name="Kusch H."/>
            <person name="LaButti K."/>
            <person name="Lagendijk E.L."/>
            <person name="Lapidus A."/>
            <person name="Levasseur A."/>
            <person name="Lindquist E."/>
            <person name="Lipzen A."/>
            <person name="Logrieco A.F."/>
            <person name="MacCabe A."/>
            <person name="Maekelae M.R."/>
            <person name="Malavazi I."/>
            <person name="Melin P."/>
            <person name="Meyer V."/>
            <person name="Mielnichuk N."/>
            <person name="Miskei M."/>
            <person name="Molnar A.P."/>
            <person name="Mule G."/>
            <person name="Ngan C.Y."/>
            <person name="Orejas M."/>
            <person name="Orosz E."/>
            <person name="Ouedraogo J.P."/>
            <person name="Overkamp K.M."/>
            <person name="Park H.-S."/>
            <person name="Perrone G."/>
            <person name="Piumi F."/>
            <person name="Punt P.J."/>
            <person name="Ram A.F."/>
            <person name="Ramon A."/>
            <person name="Rauscher S."/>
            <person name="Record E."/>
            <person name="Riano-Pachon D.M."/>
            <person name="Robert V."/>
            <person name="Roehrig J."/>
            <person name="Ruller R."/>
            <person name="Salamov A."/>
            <person name="Salih N.S."/>
            <person name="Samson R.A."/>
            <person name="Sandor E."/>
            <person name="Sanguinetti M."/>
            <person name="Schuetze T."/>
            <person name="Sepcic K."/>
            <person name="Shelest E."/>
            <person name="Sherlock G."/>
            <person name="Sophianopoulou V."/>
            <person name="Squina F.M."/>
            <person name="Sun H."/>
            <person name="Susca A."/>
            <person name="Todd R.B."/>
            <person name="Tsang A."/>
            <person name="Unkles S.E."/>
            <person name="van de Wiele N."/>
            <person name="van Rossen-Uffink D."/>
            <person name="Oliveira J.V."/>
            <person name="Vesth T.C."/>
            <person name="Visser J."/>
            <person name="Yu J.-H."/>
            <person name="Zhou M."/>
            <person name="Andersen M.R."/>
            <person name="Archer D.B."/>
            <person name="Baker S.E."/>
            <person name="Benoit I."/>
            <person name="Brakhage A.A."/>
            <person name="Braus G.H."/>
            <person name="Fischer R."/>
            <person name="Frisvad J.C."/>
            <person name="Goldman G.H."/>
            <person name="Houbraken J."/>
            <person name="Oakley B."/>
            <person name="Pocsi I."/>
            <person name="Scazzocchio C."/>
            <person name="Seiboth B."/>
            <person name="vanKuyk P.A."/>
            <person name="Wortman J."/>
            <person name="Dyer P.S."/>
            <person name="Grigoriev I.V."/>
        </authorList>
    </citation>
    <scope>NUCLEOTIDE SEQUENCE [LARGE SCALE GENOMIC DNA]</scope>
    <source>
        <strain evidence="4">CBS 101740 / IMI 381727 / IBT 21946</strain>
    </source>
</reference>
<dbReference type="Proteomes" id="UP000184499">
    <property type="component" value="Unassembled WGS sequence"/>
</dbReference>
<proteinExistence type="predicted"/>
<keyword evidence="1" id="KW-0560">Oxidoreductase</keyword>
<dbReference type="PANTHER" id="PTHR47534:SF3">
    <property type="entry name" value="ALCOHOL DEHYDROGENASE-LIKE C-TERMINAL DOMAIN-CONTAINING PROTEIN"/>
    <property type="match status" value="1"/>
</dbReference>
<dbReference type="OrthoDB" id="2898509at2759"/>
<dbReference type="InterPro" id="IPR036291">
    <property type="entry name" value="NAD(P)-bd_dom_sf"/>
</dbReference>
<dbReference type="EMBL" id="KV878679">
    <property type="protein sequence ID" value="OJJ78139.1"/>
    <property type="molecule type" value="Genomic_DNA"/>
</dbReference>
<dbReference type="PANTHER" id="PTHR47534">
    <property type="entry name" value="YALI0E05731P"/>
    <property type="match status" value="1"/>
</dbReference>
<organism evidence="3 4">
    <name type="scientific">Aspergillus brasiliensis (strain CBS 101740 / IMI 381727 / IBT 21946)</name>
    <dbReference type="NCBI Taxonomy" id="767769"/>
    <lineage>
        <taxon>Eukaryota</taxon>
        <taxon>Fungi</taxon>
        <taxon>Dikarya</taxon>
        <taxon>Ascomycota</taxon>
        <taxon>Pezizomycotina</taxon>
        <taxon>Eurotiomycetes</taxon>
        <taxon>Eurotiomycetidae</taxon>
        <taxon>Eurotiales</taxon>
        <taxon>Aspergillaceae</taxon>
        <taxon>Aspergillus</taxon>
        <taxon>Aspergillus subgen. Circumdati</taxon>
    </lineage>
</organism>
<evidence type="ECO:0000256" key="1">
    <source>
        <dbReference type="ARBA" id="ARBA00023002"/>
    </source>
</evidence>
<dbReference type="STRING" id="767769.A0A1L9V2U6"/>
<accession>A0A1L9V2U6</accession>
<evidence type="ECO:0000313" key="4">
    <source>
        <dbReference type="Proteomes" id="UP000184499"/>
    </source>
</evidence>
<dbReference type="InterPro" id="IPR052228">
    <property type="entry name" value="Sec_Metab_Biosynth_Oxidored"/>
</dbReference>
<dbReference type="AlphaFoldDB" id="A0A1L9V2U6"/>
<dbReference type="Gene3D" id="3.40.50.720">
    <property type="entry name" value="NAD(P)-binding Rossmann-like Domain"/>
    <property type="match status" value="1"/>
</dbReference>
<dbReference type="GO" id="GO:0016491">
    <property type="term" value="F:oxidoreductase activity"/>
    <property type="evidence" value="ECO:0007669"/>
    <property type="project" value="UniProtKB-KW"/>
</dbReference>
<dbReference type="VEuPathDB" id="FungiDB:ASPBRDRAFT_112184"/>
<name>A0A1L9V2U6_ASPBC</name>
<dbReference type="SUPFAM" id="SSF51735">
    <property type="entry name" value="NAD(P)-binding Rossmann-fold domains"/>
    <property type="match status" value="1"/>
</dbReference>
<keyword evidence="4" id="KW-1185">Reference proteome</keyword>